<dbReference type="AlphaFoldDB" id="A0A2P5AP96"/>
<sequence>MKLSYIYKKDIVVQSEAGTSSQRTAVKGKEKGLETTGTRNTAEDCKDMQLDFPLRWTDGMAYLEKFVIFRSLEPYVQGGLMVAQWIRDLICEVRLLNQYTPDRQRGLNESTRDVLQEITQLVVD</sequence>
<keyword evidence="3" id="KW-1185">Reference proteome</keyword>
<comment type="caution">
    <text evidence="2">The sequence shown here is derived from an EMBL/GenBank/DDBJ whole genome shotgun (WGS) entry which is preliminary data.</text>
</comment>
<dbReference type="EMBL" id="JXTB01000498">
    <property type="protein sequence ID" value="PON38340.1"/>
    <property type="molecule type" value="Genomic_DNA"/>
</dbReference>
<name>A0A2P5AP96_PARAD</name>
<evidence type="ECO:0000313" key="3">
    <source>
        <dbReference type="Proteomes" id="UP000237105"/>
    </source>
</evidence>
<protein>
    <submittedName>
        <fullName evidence="2">Uncharacterized protein</fullName>
    </submittedName>
</protein>
<reference evidence="3" key="1">
    <citation type="submission" date="2016-06" db="EMBL/GenBank/DDBJ databases">
        <title>Parallel loss of symbiosis genes in relatives of nitrogen-fixing non-legume Parasponia.</title>
        <authorList>
            <person name="Van Velzen R."/>
            <person name="Holmer R."/>
            <person name="Bu F."/>
            <person name="Rutten L."/>
            <person name="Van Zeijl A."/>
            <person name="Liu W."/>
            <person name="Santuari L."/>
            <person name="Cao Q."/>
            <person name="Sharma T."/>
            <person name="Shen D."/>
            <person name="Roswanjaya Y."/>
            <person name="Wardhani T."/>
            <person name="Kalhor M.S."/>
            <person name="Jansen J."/>
            <person name="Van den Hoogen J."/>
            <person name="Gungor B."/>
            <person name="Hartog M."/>
            <person name="Hontelez J."/>
            <person name="Verver J."/>
            <person name="Yang W.-C."/>
            <person name="Schijlen E."/>
            <person name="Repin R."/>
            <person name="Schilthuizen M."/>
            <person name="Schranz E."/>
            <person name="Heidstra R."/>
            <person name="Miyata K."/>
            <person name="Fedorova E."/>
            <person name="Kohlen W."/>
            <person name="Bisseling T."/>
            <person name="Smit S."/>
            <person name="Geurts R."/>
        </authorList>
    </citation>
    <scope>NUCLEOTIDE SEQUENCE [LARGE SCALE GENOMIC DNA]</scope>
    <source>
        <strain evidence="3">cv. WU1-14</strain>
    </source>
</reference>
<gene>
    <name evidence="2" type="ORF">PanWU01x14_313310</name>
</gene>
<feature type="region of interest" description="Disordered" evidence="1">
    <location>
        <begin position="18"/>
        <end position="40"/>
    </location>
</feature>
<organism evidence="2 3">
    <name type="scientific">Parasponia andersonii</name>
    <name type="common">Sponia andersonii</name>
    <dbReference type="NCBI Taxonomy" id="3476"/>
    <lineage>
        <taxon>Eukaryota</taxon>
        <taxon>Viridiplantae</taxon>
        <taxon>Streptophyta</taxon>
        <taxon>Embryophyta</taxon>
        <taxon>Tracheophyta</taxon>
        <taxon>Spermatophyta</taxon>
        <taxon>Magnoliopsida</taxon>
        <taxon>eudicotyledons</taxon>
        <taxon>Gunneridae</taxon>
        <taxon>Pentapetalae</taxon>
        <taxon>rosids</taxon>
        <taxon>fabids</taxon>
        <taxon>Rosales</taxon>
        <taxon>Cannabaceae</taxon>
        <taxon>Parasponia</taxon>
    </lineage>
</organism>
<accession>A0A2P5AP96</accession>
<proteinExistence type="predicted"/>
<evidence type="ECO:0000313" key="2">
    <source>
        <dbReference type="EMBL" id="PON38340.1"/>
    </source>
</evidence>
<dbReference type="Proteomes" id="UP000237105">
    <property type="component" value="Unassembled WGS sequence"/>
</dbReference>
<evidence type="ECO:0000256" key="1">
    <source>
        <dbReference type="SAM" id="MobiDB-lite"/>
    </source>
</evidence>